<comment type="caution">
    <text evidence="1">The sequence shown here is derived from an EMBL/GenBank/DDBJ whole genome shotgun (WGS) entry which is preliminary data.</text>
</comment>
<evidence type="ECO:0000313" key="1">
    <source>
        <dbReference type="EMBL" id="RYU29572.1"/>
    </source>
</evidence>
<sequence>MKDVTSPFSYDQRDRFTFTKSEKNIVERLECLFKNGYGINIIYGDRGVGKTSLKNYAKHKVLEDNETIVIDIPRYMEDTEFYSYILENIILQVYEKRKRIIKNYRTSFFSSSFSPSLVNRKSNFDKKNEIRWKNLYIKFKAIKQELPLSSEWVSAELKKEIKEFSGELDSFGKKINNLNKENFRKKSSNYFEKIQIDLERLEKISNLRTWYQYEKYLNELNSLQKIFDATVTKDEKSEHYIFDELENKSKKDITIQTKIIDSIFRTNIFSSQTKSEVSKTKHSELNSIRSNLTFNQKKKQLIDILKDLQNVLDLKINICIDELDKCTIEEINELINKNKDLFLESSITTFLLMSLEKGIIFKEKNSHYITSFILCKSLSIYEFVVKSANQGKEIYYDFFDLLNGYYSIQGNNRNLMIKDIRDKKHELIESIIYIYMCQSDFYQKLTEEYQELFAKFFNIIIMHLELLGELEKNAFEALVLEFKNCYGLELVKIDCLFEQLEMNLYCNTLQQKSFFHQLWEDSHSKIFNKLWFETYEGIHFYDAFENFFYDLAKNSLSIENTKLVLNPLSNFAIKEKIDDFFKSYSLTRDEFIELFKEFAGMKNNYYLRSSRGKKIRYFDSKSFKGIDDAKLTINKWRNEILGVVFFYPKDREGNPLINCMIYRYNNFGEILCIPYVGYIGLHSHKPQRLNEYKEFLDEQSVLFVDIEELEEQLFDEAYKNSNESEEKIIKDICKKYDYLNLWLAKIPDDYS</sequence>
<dbReference type="Proteomes" id="UP000292223">
    <property type="component" value="Unassembled WGS sequence"/>
</dbReference>
<dbReference type="AlphaFoldDB" id="A0A8B3RPF6"/>
<name>A0A8B3RPF6_ENTFL</name>
<proteinExistence type="predicted"/>
<organism evidence="1 2">
    <name type="scientific">Enterococcus faecalis</name>
    <name type="common">Streptococcus faecalis</name>
    <dbReference type="NCBI Taxonomy" id="1351"/>
    <lineage>
        <taxon>Bacteria</taxon>
        <taxon>Bacillati</taxon>
        <taxon>Bacillota</taxon>
        <taxon>Bacilli</taxon>
        <taxon>Lactobacillales</taxon>
        <taxon>Enterococcaceae</taxon>
        <taxon>Enterococcus</taxon>
    </lineage>
</organism>
<dbReference type="InterPro" id="IPR027417">
    <property type="entry name" value="P-loop_NTPase"/>
</dbReference>
<dbReference type="RefSeq" id="WP_101008764.1">
    <property type="nucleotide sequence ID" value="NZ_KZ845881.1"/>
</dbReference>
<evidence type="ECO:0000313" key="2">
    <source>
        <dbReference type="Proteomes" id="UP000292223"/>
    </source>
</evidence>
<accession>A0A8B3RPF6</accession>
<gene>
    <name evidence="1" type="ORF">EU507_15070</name>
</gene>
<reference evidence="1 2" key="1">
    <citation type="submission" date="2019-02" db="EMBL/GenBank/DDBJ databases">
        <title>From farm to fork: dissemination of Tn554::fexA-optrA in linezolid-resistant Enterococcus faecalis clones from chicken feces and meat in Tunisia.</title>
        <authorList>
            <person name="Tedim A.P."/>
            <person name="Elghaieb H."/>
            <person name="Abbassi M.S."/>
            <person name="Novais C."/>
            <person name="Hassen A."/>
            <person name="Peixe L."/>
            <person name="Freitas A.R."/>
        </authorList>
    </citation>
    <scope>NUCLEOTIDE SEQUENCE [LARGE SCALE GENOMIC DNA]</scope>
    <source>
        <strain evidence="1 2">728T</strain>
    </source>
</reference>
<dbReference type="EMBL" id="SEWT01000013">
    <property type="protein sequence ID" value="RYU29572.1"/>
    <property type="molecule type" value="Genomic_DNA"/>
</dbReference>
<dbReference type="Gene3D" id="3.40.50.300">
    <property type="entry name" value="P-loop containing nucleotide triphosphate hydrolases"/>
    <property type="match status" value="1"/>
</dbReference>
<protein>
    <submittedName>
        <fullName evidence="1">Uncharacterized protein</fullName>
    </submittedName>
</protein>